<dbReference type="Gene3D" id="3.40.50.720">
    <property type="entry name" value="NAD(P)-binding Rossmann-like Domain"/>
    <property type="match status" value="1"/>
</dbReference>
<dbReference type="InterPro" id="IPR036291">
    <property type="entry name" value="NAD(P)-bd_dom_sf"/>
</dbReference>
<dbReference type="Proteomes" id="UP000683360">
    <property type="component" value="Unassembled WGS sequence"/>
</dbReference>
<dbReference type="PRINTS" id="PR00080">
    <property type="entry name" value="SDRFAMILY"/>
</dbReference>
<dbReference type="FunFam" id="3.40.50.720:FF:000084">
    <property type="entry name" value="Short-chain dehydrogenase reductase"/>
    <property type="match status" value="1"/>
</dbReference>
<evidence type="ECO:0000256" key="7">
    <source>
        <dbReference type="ARBA" id="ARBA00038959"/>
    </source>
</evidence>
<dbReference type="PRINTS" id="PR00081">
    <property type="entry name" value="GDHRDH"/>
</dbReference>
<dbReference type="OrthoDB" id="47007at2759"/>
<evidence type="ECO:0000256" key="2">
    <source>
        <dbReference type="ARBA" id="ARBA00006484"/>
    </source>
</evidence>
<comment type="pathway">
    <text evidence="1">Siderophore biosynthesis.</text>
</comment>
<evidence type="ECO:0000256" key="12">
    <source>
        <dbReference type="ARBA" id="ARBA00043083"/>
    </source>
</evidence>
<sequence length="244" mass="26139">MTLSTTVQSLADKMPGKLEGKVCVCTASAQGIGKAVALAFAREGAQVIATDINEEKLKELAAESSNITVQVLDVTKSDAVKAFAEKIDKVDVLFNCAGFVHNGSILETSEEQYDFSFDLNVKSVYRMCTQFIPKMRSAKKGSIVSISSVASSIKGAPNRCIYGATKAAIIGMSKAMASDFIKDGIRVNCVCPGTIFTPSLDSRIRDLPDYDEAIKGFMARQPIASDEASYVTGQEFVVDGGWSM</sequence>
<keyword evidence="3 15" id="KW-0560">Oxidoreductase</keyword>
<evidence type="ECO:0000256" key="9">
    <source>
        <dbReference type="ARBA" id="ARBA00041727"/>
    </source>
</evidence>
<comment type="pathway">
    <text evidence="5">Amino-acid metabolism.</text>
</comment>
<dbReference type="PANTHER" id="PTHR43477">
    <property type="entry name" value="DIHYDROANTICAPSIN 7-DEHYDROGENASE"/>
    <property type="match status" value="1"/>
</dbReference>
<name>A0A8S3U569_MYTED</name>
<dbReference type="Pfam" id="PF13561">
    <property type="entry name" value="adh_short_C2"/>
    <property type="match status" value="1"/>
</dbReference>
<gene>
    <name evidence="15" type="ORF">MEDL_53319</name>
</gene>
<dbReference type="GO" id="GO:0016617">
    <property type="term" value="F:4-oxoproline reductase activity"/>
    <property type="evidence" value="ECO:0007669"/>
    <property type="project" value="UniProtKB-EC"/>
</dbReference>
<accession>A0A8S3U569</accession>
<dbReference type="InterPro" id="IPR002347">
    <property type="entry name" value="SDR_fam"/>
</dbReference>
<evidence type="ECO:0000256" key="6">
    <source>
        <dbReference type="ARBA" id="ARBA00038956"/>
    </source>
</evidence>
<dbReference type="GO" id="GO:0003858">
    <property type="term" value="F:3-hydroxybutyrate dehydrogenase activity"/>
    <property type="evidence" value="ECO:0007669"/>
    <property type="project" value="UniProtKB-EC"/>
</dbReference>
<dbReference type="EC" id="1.1.1.104" evidence="6"/>
<evidence type="ECO:0000256" key="1">
    <source>
        <dbReference type="ARBA" id="ARBA00004924"/>
    </source>
</evidence>
<keyword evidence="16" id="KW-1185">Reference proteome</keyword>
<evidence type="ECO:0000256" key="3">
    <source>
        <dbReference type="ARBA" id="ARBA00023002"/>
    </source>
</evidence>
<dbReference type="InterPro" id="IPR020904">
    <property type="entry name" value="Sc_DH/Rdtase_CS"/>
</dbReference>
<dbReference type="EC" id="1.1.1.30" evidence="7"/>
<evidence type="ECO:0000256" key="4">
    <source>
        <dbReference type="ARBA" id="ARBA00023027"/>
    </source>
</evidence>
<comment type="similarity">
    <text evidence="2">Belongs to the short-chain dehydrogenases/reductases (SDR) family.</text>
</comment>
<reference evidence="15" key="1">
    <citation type="submission" date="2021-03" db="EMBL/GenBank/DDBJ databases">
        <authorList>
            <person name="Bekaert M."/>
        </authorList>
    </citation>
    <scope>NUCLEOTIDE SEQUENCE</scope>
</reference>
<evidence type="ECO:0000256" key="8">
    <source>
        <dbReference type="ARBA" id="ARBA00039194"/>
    </source>
</evidence>
<dbReference type="GO" id="GO:0005737">
    <property type="term" value="C:cytoplasm"/>
    <property type="evidence" value="ECO:0007669"/>
    <property type="project" value="TreeGrafter"/>
</dbReference>
<evidence type="ECO:0000256" key="5">
    <source>
        <dbReference type="ARBA" id="ARBA00034698"/>
    </source>
</evidence>
<evidence type="ECO:0000313" key="15">
    <source>
        <dbReference type="EMBL" id="CAG2240997.1"/>
    </source>
</evidence>
<comment type="catalytic activity">
    <reaction evidence="14">
        <text>(R)-3-hydroxybutanoate + NAD(+) = acetoacetate + NADH + H(+)</text>
        <dbReference type="Rhea" id="RHEA:20521"/>
        <dbReference type="ChEBI" id="CHEBI:10983"/>
        <dbReference type="ChEBI" id="CHEBI:13705"/>
        <dbReference type="ChEBI" id="CHEBI:15378"/>
        <dbReference type="ChEBI" id="CHEBI:57540"/>
        <dbReference type="ChEBI" id="CHEBI:57945"/>
        <dbReference type="EC" id="1.1.1.30"/>
    </reaction>
</comment>
<comment type="caution">
    <text evidence="15">The sequence shown here is derived from an EMBL/GenBank/DDBJ whole genome shotgun (WGS) entry which is preliminary data.</text>
</comment>
<dbReference type="PROSITE" id="PS00061">
    <property type="entry name" value="ADH_SHORT"/>
    <property type="match status" value="1"/>
</dbReference>
<evidence type="ECO:0000256" key="11">
    <source>
        <dbReference type="ARBA" id="ARBA00042565"/>
    </source>
</evidence>
<evidence type="ECO:0000256" key="10">
    <source>
        <dbReference type="ARBA" id="ARBA00042309"/>
    </source>
</evidence>
<dbReference type="PANTHER" id="PTHR43477:SF4">
    <property type="entry name" value="DEHYDROGENASE_REDUCTASE SDR FAMILY MEMBER 6"/>
    <property type="match status" value="1"/>
</dbReference>
<protein>
    <recommendedName>
        <fullName evidence="8">Dehydrogenase/reductase SDR family member 6</fullName>
        <ecNumber evidence="6">1.1.1.104</ecNumber>
        <ecNumber evidence="7">1.1.1.30</ecNumber>
    </recommendedName>
    <alternativeName>
        <fullName evidence="12">(R)-beta-hydroxybutyrate dehydrogenase</fullName>
    </alternativeName>
    <alternativeName>
        <fullName evidence="10">3-hydroxybutyrate dehydrogenase type 2</fullName>
    </alternativeName>
    <alternativeName>
        <fullName evidence="13">4-oxo-L-proline reductase</fullName>
    </alternativeName>
    <alternativeName>
        <fullName evidence="11">Oxidoreductase UCPA</fullName>
    </alternativeName>
    <alternativeName>
        <fullName evidence="9">Short chain dehydrogenase/reductase family 15C member 1</fullName>
    </alternativeName>
</protein>
<evidence type="ECO:0000313" key="16">
    <source>
        <dbReference type="Proteomes" id="UP000683360"/>
    </source>
</evidence>
<dbReference type="AlphaFoldDB" id="A0A8S3U569"/>
<evidence type="ECO:0000256" key="13">
    <source>
        <dbReference type="ARBA" id="ARBA00043199"/>
    </source>
</evidence>
<proteinExistence type="inferred from homology"/>
<keyword evidence="4" id="KW-0520">NAD</keyword>
<dbReference type="EMBL" id="CAJPWZ010002579">
    <property type="protein sequence ID" value="CAG2240997.1"/>
    <property type="molecule type" value="Genomic_DNA"/>
</dbReference>
<evidence type="ECO:0000256" key="14">
    <source>
        <dbReference type="ARBA" id="ARBA00049550"/>
    </source>
</evidence>
<dbReference type="SUPFAM" id="SSF51735">
    <property type="entry name" value="NAD(P)-binding Rossmann-fold domains"/>
    <property type="match status" value="1"/>
</dbReference>
<dbReference type="InterPro" id="IPR051122">
    <property type="entry name" value="SDR_DHRS6-like"/>
</dbReference>
<organism evidence="15 16">
    <name type="scientific">Mytilus edulis</name>
    <name type="common">Blue mussel</name>
    <dbReference type="NCBI Taxonomy" id="6550"/>
    <lineage>
        <taxon>Eukaryota</taxon>
        <taxon>Metazoa</taxon>
        <taxon>Spiralia</taxon>
        <taxon>Lophotrochozoa</taxon>
        <taxon>Mollusca</taxon>
        <taxon>Bivalvia</taxon>
        <taxon>Autobranchia</taxon>
        <taxon>Pteriomorphia</taxon>
        <taxon>Mytilida</taxon>
        <taxon>Mytiloidea</taxon>
        <taxon>Mytilidae</taxon>
        <taxon>Mytilinae</taxon>
        <taxon>Mytilus</taxon>
    </lineage>
</organism>